<evidence type="ECO:0000256" key="1">
    <source>
        <dbReference type="ARBA" id="ARBA00004141"/>
    </source>
</evidence>
<gene>
    <name evidence="9" type="ORF">CKM354_000866100</name>
</gene>
<evidence type="ECO:0000313" key="10">
    <source>
        <dbReference type="Proteomes" id="UP000825890"/>
    </source>
</evidence>
<keyword evidence="3 7" id="KW-1133">Transmembrane helix</keyword>
<reference evidence="9 10" key="1">
    <citation type="submission" date="2021-01" db="EMBL/GenBank/DDBJ databases">
        <title>Cercospora kikuchii MAFF 305040 whole genome shotgun sequence.</title>
        <authorList>
            <person name="Kashiwa T."/>
            <person name="Suzuki T."/>
        </authorList>
    </citation>
    <scope>NUCLEOTIDE SEQUENCE [LARGE SCALE GENOMIC DNA]</scope>
    <source>
        <strain evidence="9 10">MAFF 305040</strain>
    </source>
</reference>
<evidence type="ECO:0000256" key="2">
    <source>
        <dbReference type="ARBA" id="ARBA00022692"/>
    </source>
</evidence>
<name>A0A9P3FFG9_9PEZI</name>
<evidence type="ECO:0000256" key="5">
    <source>
        <dbReference type="ARBA" id="ARBA00038359"/>
    </source>
</evidence>
<comment type="similarity">
    <text evidence="5">Belongs to the SAT4 family.</text>
</comment>
<proteinExistence type="inferred from homology"/>
<keyword evidence="10" id="KW-1185">Reference proteome</keyword>
<feature type="compositionally biased region" description="Basic and acidic residues" evidence="6">
    <location>
        <begin position="525"/>
        <end position="534"/>
    </location>
</feature>
<evidence type="ECO:0000256" key="6">
    <source>
        <dbReference type="SAM" id="MobiDB-lite"/>
    </source>
</evidence>
<dbReference type="InterPro" id="IPR052337">
    <property type="entry name" value="SAT4-like"/>
</dbReference>
<feature type="transmembrane region" description="Helical" evidence="7">
    <location>
        <begin position="102"/>
        <end position="124"/>
    </location>
</feature>
<comment type="caution">
    <text evidence="9">The sequence shown here is derived from an EMBL/GenBank/DDBJ whole genome shotgun (WGS) entry which is preliminary data.</text>
</comment>
<evidence type="ECO:0000256" key="7">
    <source>
        <dbReference type="SAM" id="Phobius"/>
    </source>
</evidence>
<evidence type="ECO:0000256" key="3">
    <source>
        <dbReference type="ARBA" id="ARBA00022989"/>
    </source>
</evidence>
<feature type="compositionally biased region" description="Basic and acidic residues" evidence="6">
    <location>
        <begin position="484"/>
        <end position="493"/>
    </location>
</feature>
<dbReference type="PANTHER" id="PTHR33048">
    <property type="entry name" value="PTH11-LIKE INTEGRAL MEMBRANE PROTEIN (AFU_ORTHOLOGUE AFUA_5G11245)"/>
    <property type="match status" value="1"/>
</dbReference>
<comment type="subcellular location">
    <subcellularLocation>
        <location evidence="1">Membrane</location>
        <topology evidence="1">Multi-pass membrane protein</topology>
    </subcellularLocation>
</comment>
<feature type="region of interest" description="Disordered" evidence="6">
    <location>
        <begin position="424"/>
        <end position="534"/>
    </location>
</feature>
<evidence type="ECO:0000256" key="4">
    <source>
        <dbReference type="ARBA" id="ARBA00023136"/>
    </source>
</evidence>
<feature type="compositionally biased region" description="Low complexity" evidence="6">
    <location>
        <begin position="362"/>
        <end position="377"/>
    </location>
</feature>
<dbReference type="OrthoDB" id="5413793at2759"/>
<dbReference type="Proteomes" id="UP000825890">
    <property type="component" value="Unassembled WGS sequence"/>
</dbReference>
<dbReference type="GO" id="GO:0016020">
    <property type="term" value="C:membrane"/>
    <property type="evidence" value="ECO:0007669"/>
    <property type="project" value="UniProtKB-SubCell"/>
</dbReference>
<evidence type="ECO:0000313" key="9">
    <source>
        <dbReference type="EMBL" id="GIZ45498.1"/>
    </source>
</evidence>
<feature type="transmembrane region" description="Helical" evidence="7">
    <location>
        <begin position="224"/>
        <end position="246"/>
    </location>
</feature>
<dbReference type="EMBL" id="BOLY01000005">
    <property type="protein sequence ID" value="GIZ45498.1"/>
    <property type="molecule type" value="Genomic_DNA"/>
</dbReference>
<accession>A0A9P3FFG9</accession>
<feature type="domain" description="Rhodopsin" evidence="8">
    <location>
        <begin position="47"/>
        <end position="289"/>
    </location>
</feature>
<dbReference type="GeneID" id="68294236"/>
<feature type="transmembrane region" description="Helical" evidence="7">
    <location>
        <begin position="136"/>
        <end position="157"/>
    </location>
</feature>
<keyword evidence="4 7" id="KW-0472">Membrane</keyword>
<feature type="transmembrane region" description="Helical" evidence="7">
    <location>
        <begin position="58"/>
        <end position="82"/>
    </location>
</feature>
<evidence type="ECO:0000259" key="8">
    <source>
        <dbReference type="Pfam" id="PF20684"/>
    </source>
</evidence>
<dbReference type="PANTHER" id="PTHR33048:SF47">
    <property type="entry name" value="INTEGRAL MEMBRANE PROTEIN-RELATED"/>
    <property type="match status" value="1"/>
</dbReference>
<dbReference type="InterPro" id="IPR049326">
    <property type="entry name" value="Rhodopsin_dom_fungi"/>
</dbReference>
<protein>
    <recommendedName>
        <fullName evidence="8">Rhodopsin domain-containing protein</fullName>
    </recommendedName>
</protein>
<dbReference type="RefSeq" id="XP_044659985.1">
    <property type="nucleotide sequence ID" value="XM_044804050.1"/>
</dbReference>
<feature type="transmembrane region" description="Helical" evidence="7">
    <location>
        <begin position="266"/>
        <end position="288"/>
    </location>
</feature>
<feature type="transmembrane region" description="Helical" evidence="7">
    <location>
        <begin position="189"/>
        <end position="212"/>
    </location>
</feature>
<dbReference type="Pfam" id="PF20684">
    <property type="entry name" value="Fung_rhodopsin"/>
    <property type="match status" value="1"/>
</dbReference>
<sequence length="534" mass="58645">MSELSQSDGPSTPVEDRRPVFLAISITLFLVATGFYVARVAWRAQNRLEQRHVWREDLMLSIAWTAILIQTILGGMAVHHGFGKRKADTPSSSVPVALEYIYLYWICFILLGTFTKLSFCCLYLRVFSGHRKVKNIVKIVLLFTIISGIAFTLGTVWQCVPIQATWKDWNGQQEPFPGGTRPECIDKTAFFYSHASFNTGLDLLIYALPLFAVHALPKARPNRFGLFTIFGLGAFVIAASIARMAFLKDSTWNTSDPTWDGMPALTWMAIESSFAMIICCLPVLGPLLSGKLRKAMPGLIPASSRGRRPSAHDWYDFSGVNHGSNPGLGRFTNIHASPNASPLNSSYDLSAPPKPNSKVVSKIKSSLTSCSRSSASSDDLRSPARVYHPPKIELGEMYRPQSSTTHITDLRQSNASPVWKHTARMHKSQQDTPSRKLGTGAAARDARPRPPEGGTGDLAEFLRAGPQASADGESASVGYVGKGKGRERPRWSEDDTIDLADFLREGPQIATGGKGRASPESFNGQRDRVRDNDS</sequence>
<dbReference type="AlphaFoldDB" id="A0A9P3FFG9"/>
<feature type="transmembrane region" description="Helical" evidence="7">
    <location>
        <begin position="20"/>
        <end position="38"/>
    </location>
</feature>
<feature type="region of interest" description="Disordered" evidence="6">
    <location>
        <begin position="345"/>
        <end position="385"/>
    </location>
</feature>
<organism evidence="9 10">
    <name type="scientific">Cercospora kikuchii</name>
    <dbReference type="NCBI Taxonomy" id="84275"/>
    <lineage>
        <taxon>Eukaryota</taxon>
        <taxon>Fungi</taxon>
        <taxon>Dikarya</taxon>
        <taxon>Ascomycota</taxon>
        <taxon>Pezizomycotina</taxon>
        <taxon>Dothideomycetes</taxon>
        <taxon>Dothideomycetidae</taxon>
        <taxon>Mycosphaerellales</taxon>
        <taxon>Mycosphaerellaceae</taxon>
        <taxon>Cercospora</taxon>
    </lineage>
</organism>
<keyword evidence="2 7" id="KW-0812">Transmembrane</keyword>